<dbReference type="Proteomes" id="UP000011115">
    <property type="component" value="Unassembled WGS sequence"/>
</dbReference>
<evidence type="ECO:0000256" key="10">
    <source>
        <dbReference type="SAM" id="Phobius"/>
    </source>
</evidence>
<dbReference type="PANTHER" id="PTHR13205:SF15">
    <property type="entry name" value="DOLICHOL KINASE"/>
    <property type="match status" value="1"/>
</dbReference>
<keyword evidence="4" id="KW-0808">Transferase</keyword>
<evidence type="ECO:0000256" key="8">
    <source>
        <dbReference type="ARBA" id="ARBA00022989"/>
    </source>
</evidence>
<feature type="transmembrane region" description="Helical" evidence="10">
    <location>
        <begin position="488"/>
        <end position="506"/>
    </location>
</feature>
<organism evidence="11 12">
    <name type="scientific">Solanum tuberosum</name>
    <name type="common">Potato</name>
    <dbReference type="NCBI Taxonomy" id="4113"/>
    <lineage>
        <taxon>Eukaryota</taxon>
        <taxon>Viridiplantae</taxon>
        <taxon>Streptophyta</taxon>
        <taxon>Embryophyta</taxon>
        <taxon>Tracheophyta</taxon>
        <taxon>Spermatophyta</taxon>
        <taxon>Magnoliopsida</taxon>
        <taxon>eudicotyledons</taxon>
        <taxon>Gunneridae</taxon>
        <taxon>Pentapetalae</taxon>
        <taxon>asterids</taxon>
        <taxon>lamiids</taxon>
        <taxon>Solanales</taxon>
        <taxon>Solanaceae</taxon>
        <taxon>Solanoideae</taxon>
        <taxon>Solaneae</taxon>
        <taxon>Solanum</taxon>
    </lineage>
</organism>
<evidence type="ECO:0000256" key="1">
    <source>
        <dbReference type="ARBA" id="ARBA00004477"/>
    </source>
</evidence>
<feature type="transmembrane region" description="Helical" evidence="10">
    <location>
        <begin position="269"/>
        <end position="290"/>
    </location>
</feature>
<evidence type="ECO:0000256" key="2">
    <source>
        <dbReference type="ARBA" id="ARBA00010794"/>
    </source>
</evidence>
<feature type="transmembrane region" description="Helical" evidence="10">
    <location>
        <begin position="370"/>
        <end position="390"/>
    </location>
</feature>
<reference evidence="12" key="1">
    <citation type="journal article" date="2011" name="Nature">
        <title>Genome sequence and analysis of the tuber crop potato.</title>
        <authorList>
            <consortium name="The Potato Genome Sequencing Consortium"/>
        </authorList>
    </citation>
    <scope>NUCLEOTIDE SEQUENCE [LARGE SCALE GENOMIC DNA]</scope>
    <source>
        <strain evidence="12">cv. DM1-3 516 R44</strain>
    </source>
</reference>
<feature type="transmembrane region" description="Helical" evidence="10">
    <location>
        <begin position="103"/>
        <end position="121"/>
    </location>
</feature>
<keyword evidence="7" id="KW-0256">Endoplasmic reticulum</keyword>
<dbReference type="HOGENOM" id="CLU_027611_1_0_1"/>
<gene>
    <name evidence="11" type="primary">LOC102589990</name>
</gene>
<evidence type="ECO:0000313" key="12">
    <source>
        <dbReference type="Proteomes" id="UP000011115"/>
    </source>
</evidence>
<evidence type="ECO:0000256" key="4">
    <source>
        <dbReference type="ARBA" id="ARBA00022679"/>
    </source>
</evidence>
<name>M1AAP0_SOLTU</name>
<dbReference type="EnsemblPlants" id="PGSC0003DMT400018463">
    <property type="protein sequence ID" value="PGSC0003DMT400018463"/>
    <property type="gene ID" value="PGSC0003DMG400007163"/>
</dbReference>
<evidence type="ECO:0000256" key="7">
    <source>
        <dbReference type="ARBA" id="ARBA00022824"/>
    </source>
</evidence>
<proteinExistence type="inferred from homology"/>
<feature type="transmembrane region" description="Helical" evidence="10">
    <location>
        <begin position="302"/>
        <end position="322"/>
    </location>
</feature>
<accession>M1AAP0</accession>
<evidence type="ECO:0000256" key="5">
    <source>
        <dbReference type="ARBA" id="ARBA00022692"/>
    </source>
</evidence>
<dbReference type="AlphaFoldDB" id="M1AAP0"/>
<evidence type="ECO:0000256" key="6">
    <source>
        <dbReference type="ARBA" id="ARBA00022777"/>
    </source>
</evidence>
<dbReference type="EC" id="2.7.1.108" evidence="3"/>
<dbReference type="GO" id="GO:0004168">
    <property type="term" value="F:dolichol kinase activity"/>
    <property type="evidence" value="ECO:0007669"/>
    <property type="project" value="UniProtKB-EC"/>
</dbReference>
<feature type="transmembrane region" description="Helical" evidence="10">
    <location>
        <begin position="229"/>
        <end position="249"/>
    </location>
</feature>
<feature type="transmembrane region" description="Helical" evidence="10">
    <location>
        <begin position="71"/>
        <end position="91"/>
    </location>
</feature>
<comment type="subcellular location">
    <subcellularLocation>
        <location evidence="1">Endoplasmic reticulum membrane</location>
        <topology evidence="1">Multi-pass membrane protein</topology>
    </subcellularLocation>
</comment>
<keyword evidence="6" id="KW-0418">Kinase</keyword>
<dbReference type="OrthoDB" id="377083at2759"/>
<reference evidence="11" key="2">
    <citation type="submission" date="2015-06" db="UniProtKB">
        <authorList>
            <consortium name="EnsemblPlants"/>
        </authorList>
    </citation>
    <scope>IDENTIFICATION</scope>
    <source>
        <strain evidence="11">DM1-3 516 R44</strain>
    </source>
</reference>
<feature type="transmembrane region" description="Helical" evidence="10">
    <location>
        <begin position="133"/>
        <end position="152"/>
    </location>
</feature>
<evidence type="ECO:0000256" key="3">
    <source>
        <dbReference type="ARBA" id="ARBA00012132"/>
    </source>
</evidence>
<sequence length="523" mass="57520">MASSSSLTGERAVVALFIARIVFSVPQSLLSESLSLSLLSLLALSVEISVDASSSVPLSHFFKTRPGASSGIFLGAVTLPGVMVSKLIQMSRAVSLNQSGSEGWYTAAILLWLFSHGYAAVKLIQNILHTFPACASIGEALLVTAGLVIYFGDMLACTAAKSHGYFTASKLVTVPYGIQRSEVSVIIQGLIIGLLLFPMLFKYMLQFLERVSLASSRDTTDSHMRRSCVFYISLACVLIIAVPSWMQLVQDFHVHPFLWVLDFVLSEPLKRLSLCIYWLVVIYVSVIRFYNISKSSKIERILLRKYYHLMAVSMFVPALILQPKFLDLAFGAALAVFLMLEIIRIWRIWPLGQLVHQFMNAFTDHRDTDLLVVSHFSLLLGCALPIWLSSGFNDRPLAPFAGILSLGIGDTMWLDTSMGSSAGAKPAVYLCSLSRFVIASFVSPHHLNLQILFVEKTIEGTAAGITSVLAACSILLPLLATTRYVQNWFSLLFAVTISGLLEAYTAQLDNAFIPLVFYSLLCL</sequence>
<keyword evidence="8 10" id="KW-1133">Transmembrane helix</keyword>
<keyword evidence="5 10" id="KW-0812">Transmembrane</keyword>
<dbReference type="PANTHER" id="PTHR13205">
    <property type="entry name" value="TRANSMEMBRANE PROTEIN 15-RELATED"/>
    <property type="match status" value="1"/>
</dbReference>
<evidence type="ECO:0000256" key="9">
    <source>
        <dbReference type="ARBA" id="ARBA00023136"/>
    </source>
</evidence>
<feature type="transmembrane region" description="Helical" evidence="10">
    <location>
        <begin position="185"/>
        <end position="208"/>
    </location>
</feature>
<keyword evidence="9 10" id="KW-0472">Membrane</keyword>
<dbReference type="Gramene" id="PGSC0003DMT400018463">
    <property type="protein sequence ID" value="PGSC0003DMT400018463"/>
    <property type="gene ID" value="PGSC0003DMG400007163"/>
</dbReference>
<dbReference type="GO" id="GO:0005789">
    <property type="term" value="C:endoplasmic reticulum membrane"/>
    <property type="evidence" value="ECO:0007669"/>
    <property type="project" value="UniProtKB-SubCell"/>
</dbReference>
<dbReference type="InterPro" id="IPR032974">
    <property type="entry name" value="Polypren_kinase"/>
</dbReference>
<protein>
    <recommendedName>
        <fullName evidence="3">dolichol kinase</fullName>
        <ecNumber evidence="3">2.7.1.108</ecNumber>
    </recommendedName>
</protein>
<keyword evidence="12" id="KW-1185">Reference proteome</keyword>
<comment type="similarity">
    <text evidence="2">Belongs to the polyprenol kinase family.</text>
</comment>
<evidence type="ECO:0000313" key="11">
    <source>
        <dbReference type="EnsemblPlants" id="PGSC0003DMT400018463"/>
    </source>
</evidence>
<feature type="transmembrane region" description="Helical" evidence="10">
    <location>
        <begin position="462"/>
        <end position="481"/>
    </location>
</feature>
<feature type="transmembrane region" description="Helical" evidence="10">
    <location>
        <begin position="328"/>
        <end position="349"/>
    </location>
</feature>
<dbReference type="ExpressionAtlas" id="M1AAP0">
    <property type="expression patterns" value="baseline"/>
</dbReference>